<evidence type="ECO:0000259" key="2">
    <source>
        <dbReference type="Pfam" id="PF01968"/>
    </source>
</evidence>
<dbReference type="Pfam" id="PF01968">
    <property type="entry name" value="Hydantoinase_A"/>
    <property type="match status" value="1"/>
</dbReference>
<dbReference type="Pfam" id="PF06032">
    <property type="entry name" value="S-Me-THD_N"/>
    <property type="match status" value="1"/>
</dbReference>
<dbReference type="SUPFAM" id="SSF160991">
    <property type="entry name" value="CV3147-like"/>
    <property type="match status" value="1"/>
</dbReference>
<dbReference type="Gene3D" id="3.40.1610.10">
    <property type="entry name" value="CV3147-like domain"/>
    <property type="match status" value="1"/>
</dbReference>
<dbReference type="Pfam" id="PF20906">
    <property type="entry name" value="S-Me-THD_C"/>
    <property type="match status" value="1"/>
</dbReference>
<dbReference type="InterPro" id="IPR024071">
    <property type="entry name" value="S-Me-THD_C_sf"/>
</dbReference>
<proteinExistence type="predicted"/>
<dbReference type="OrthoDB" id="5404895at2759"/>
<evidence type="ECO:0000259" key="3">
    <source>
        <dbReference type="Pfam" id="PF05378"/>
    </source>
</evidence>
<feature type="domain" description="S-Me-THD-like C-terminal" evidence="5">
    <location>
        <begin position="743"/>
        <end position="953"/>
    </location>
</feature>
<protein>
    <submittedName>
        <fullName evidence="6">Acetophenone carboxylase 70 kDa subunit</fullName>
    </submittedName>
</protein>
<feature type="domain" description="Hydantoinase A/oxoprolinase" evidence="2">
    <location>
        <begin position="193"/>
        <end position="369"/>
    </location>
</feature>
<dbReference type="AlphaFoldDB" id="A0A9P6VG98"/>
<evidence type="ECO:0000313" key="6">
    <source>
        <dbReference type="EMBL" id="KAG0647259.1"/>
    </source>
</evidence>
<dbReference type="GO" id="GO:0016787">
    <property type="term" value="F:hydrolase activity"/>
    <property type="evidence" value="ECO:0007669"/>
    <property type="project" value="InterPro"/>
</dbReference>
<evidence type="ECO:0000259" key="4">
    <source>
        <dbReference type="Pfam" id="PF06032"/>
    </source>
</evidence>
<evidence type="ECO:0000259" key="5">
    <source>
        <dbReference type="Pfam" id="PF20906"/>
    </source>
</evidence>
<dbReference type="EMBL" id="VNKQ01000013">
    <property type="protein sequence ID" value="KAG0647259.1"/>
    <property type="molecule type" value="Genomic_DNA"/>
</dbReference>
<accession>A0A9P6VG98</accession>
<dbReference type="Proteomes" id="UP000785200">
    <property type="component" value="Unassembled WGS sequence"/>
</dbReference>
<feature type="domain" description="S-Me-THD N-terminal" evidence="4">
    <location>
        <begin position="582"/>
        <end position="739"/>
    </location>
</feature>
<keyword evidence="7" id="KW-1185">Reference proteome</keyword>
<dbReference type="PANTHER" id="PTHR11365">
    <property type="entry name" value="5-OXOPROLINASE RELATED"/>
    <property type="match status" value="1"/>
</dbReference>
<dbReference type="Gene3D" id="2.40.390.10">
    <property type="entry name" value="CV3147-like"/>
    <property type="match status" value="1"/>
</dbReference>
<feature type="region of interest" description="Disordered" evidence="1">
    <location>
        <begin position="525"/>
        <end position="552"/>
    </location>
</feature>
<dbReference type="InterPro" id="IPR048350">
    <property type="entry name" value="S-Me-THD-like_C"/>
</dbReference>
<gene>
    <name evidence="6" type="ORF">D0Z07_7072</name>
</gene>
<dbReference type="InterPro" id="IPR008040">
    <property type="entry name" value="Hydant_A_N"/>
</dbReference>
<dbReference type="InterPro" id="IPR010318">
    <property type="entry name" value="S-Me-THD_N"/>
</dbReference>
<organism evidence="6 7">
    <name type="scientific">Hyphodiscus hymeniophilus</name>
    <dbReference type="NCBI Taxonomy" id="353542"/>
    <lineage>
        <taxon>Eukaryota</taxon>
        <taxon>Fungi</taxon>
        <taxon>Dikarya</taxon>
        <taxon>Ascomycota</taxon>
        <taxon>Pezizomycotina</taxon>
        <taxon>Leotiomycetes</taxon>
        <taxon>Helotiales</taxon>
        <taxon>Hyphodiscaceae</taxon>
        <taxon>Hyphodiscus</taxon>
    </lineage>
</organism>
<evidence type="ECO:0000256" key="1">
    <source>
        <dbReference type="SAM" id="MobiDB-lite"/>
    </source>
</evidence>
<reference evidence="6" key="1">
    <citation type="submission" date="2019-07" db="EMBL/GenBank/DDBJ databases">
        <title>Hyphodiscus hymeniophilus genome sequencing and assembly.</title>
        <authorList>
            <person name="Kramer G."/>
            <person name="Nodwell J."/>
        </authorList>
    </citation>
    <scope>NUCLEOTIDE SEQUENCE</scope>
    <source>
        <strain evidence="6">ATCC 34498</strain>
    </source>
</reference>
<dbReference type="InterPro" id="IPR002821">
    <property type="entry name" value="Hydantoinase_A"/>
</dbReference>
<evidence type="ECO:0000313" key="7">
    <source>
        <dbReference type="Proteomes" id="UP000785200"/>
    </source>
</evidence>
<name>A0A9P6VG98_9HELO</name>
<dbReference type="FunFam" id="3.40.1610.10:FF:000001">
    <property type="entry name" value="Hydantoinase, putative"/>
    <property type="match status" value="1"/>
</dbReference>
<dbReference type="InterPro" id="IPR027479">
    <property type="entry name" value="S-Me-THD_N_sf"/>
</dbReference>
<dbReference type="Pfam" id="PF05378">
    <property type="entry name" value="Hydant_A_N"/>
    <property type="match status" value="1"/>
</dbReference>
<dbReference type="InterPro" id="IPR043129">
    <property type="entry name" value="ATPase_NBD"/>
</dbReference>
<dbReference type="InterPro" id="IPR045079">
    <property type="entry name" value="Oxoprolinase-like"/>
</dbReference>
<feature type="domain" description="Hydantoinase/oxoprolinase N-terminal" evidence="3">
    <location>
        <begin position="3"/>
        <end position="170"/>
    </location>
</feature>
<sequence length="971" mass="103007">MYRIGIDVGGTNTDSALLDSRALSTPSRGLLASCKTPTTPDITSGIKTAVELVLEKSQVVRRDVLSVAIGTTHFVNAVVEADAGRLSRVAVIPPFLDFPSNLKSIMEGPIFYLNGGLEIDGREITPLDPAEVKATVEAIHDAGIKMIALVGVFSPLDHDGIHEERCKSIMLQQDPSLSIVCSHNIGASGLIERENATILNASILPLARKTVHGFRQAMSKLKLNCQLYLTQNDGTLTDAATAAEFPIRTFASGPTNSMRGAAFLQGLDQPGSFSDKQVLVVDIGGTTTDICALLPSGFPRQAPNFVEVGGVRTAFSMPEVLSIGLGGGSLIKVDNDAVSVGPESVGHRLTGDALVFGGEVMTATDIVVASGISTIGEPKRIEHISTAVITKARKAIKNQLEKSIEEMKVSATPVTVLLVGGGSVIVMDELEGVEESNAVGAAIGNIAGEIDIIEIMADRDEKAVFKAAEEMAIAAAITKGADADDVKIVQFDKIPLQYVTNKATRIVIKAVGKLAVSEGKPARGVEVDWEEEPQEENKEKGKHNKISKSNLTNTLGNPSLSVDIASYRPEVKNGVWYLSSVDIEFIACGTGILGTGGGGPSYNASLVALSWLSSAPGKMRVIPPSSLADTAICVFPAGYGAPSVSSERMDSGTEIFTAIDAINKVMGYKDFDALMTGEIGGGNGLATFPSSVKYDRPIVDADFMGRAYPTLAHGLPYVYGCSITPCAMADAKGNISIVMSGESNAKVEGLMRTTCVELGLSASMAGCLINGAEVKKITVPNTLSQSWHLGRAVHLARREKTDLIKAIFDTTPGRLLYSGKIISITRDVSRGYTIGRCYIAPTPDDELDSTASATRETRNLMIPFQNEYLYAAYVDPSSSGSNEGEEEEDVICTVPDLISILGQDGEALGSPELRYGLKVKVIGMPAHPLWTGTEEGLKVGGPEFFGFDMKWQSVGEYKMPRSVIEEYDTVA</sequence>
<dbReference type="SUPFAM" id="SSF53067">
    <property type="entry name" value="Actin-like ATPase domain"/>
    <property type="match status" value="2"/>
</dbReference>
<comment type="caution">
    <text evidence="6">The sequence shown here is derived from an EMBL/GenBank/DDBJ whole genome shotgun (WGS) entry which is preliminary data.</text>
</comment>
<dbReference type="PANTHER" id="PTHR11365:SF10">
    <property type="entry name" value="HYDANTOINASE_OXOPROLINASE"/>
    <property type="match status" value="1"/>
</dbReference>